<gene>
    <name evidence="2" type="ORF">ASPSYDRAFT_436601</name>
</gene>
<keyword evidence="1" id="KW-0472">Membrane</keyword>
<organism evidence="2 3">
    <name type="scientific">Aspergillus sydowii CBS 593.65</name>
    <dbReference type="NCBI Taxonomy" id="1036612"/>
    <lineage>
        <taxon>Eukaryota</taxon>
        <taxon>Fungi</taxon>
        <taxon>Dikarya</taxon>
        <taxon>Ascomycota</taxon>
        <taxon>Pezizomycotina</taxon>
        <taxon>Eurotiomycetes</taxon>
        <taxon>Eurotiomycetidae</taxon>
        <taxon>Eurotiales</taxon>
        <taxon>Aspergillaceae</taxon>
        <taxon>Aspergillus</taxon>
        <taxon>Aspergillus subgen. Nidulantes</taxon>
    </lineage>
</organism>
<evidence type="ECO:0000313" key="3">
    <source>
        <dbReference type="Proteomes" id="UP000184356"/>
    </source>
</evidence>
<dbReference type="RefSeq" id="XP_040698757.1">
    <property type="nucleotide sequence ID" value="XM_040846700.1"/>
</dbReference>
<sequence length="88" mass="9526">MSGAGCQGPWKVGRFCLIGIVGLTVTLRHLRRRTGLVQQQPACPVFVRGICITDRVATQDNSISISIKGVPLNPTRSTINIPTVLRSQ</sequence>
<keyword evidence="1" id="KW-0812">Transmembrane</keyword>
<keyword evidence="1" id="KW-1133">Transmembrane helix</keyword>
<accession>A0A1L9T6G0</accession>
<protein>
    <submittedName>
        <fullName evidence="2">Uncharacterized protein</fullName>
    </submittedName>
</protein>
<name>A0A1L9T6G0_9EURO</name>
<proteinExistence type="predicted"/>
<evidence type="ECO:0000256" key="1">
    <source>
        <dbReference type="SAM" id="Phobius"/>
    </source>
</evidence>
<feature type="transmembrane region" description="Helical" evidence="1">
    <location>
        <begin position="12"/>
        <end position="30"/>
    </location>
</feature>
<dbReference type="AlphaFoldDB" id="A0A1L9T6G0"/>
<dbReference type="GeneID" id="63762773"/>
<reference evidence="3" key="1">
    <citation type="journal article" date="2017" name="Genome Biol.">
        <title>Comparative genomics reveals high biological diversity and specific adaptations in the industrially and medically important fungal genus Aspergillus.</title>
        <authorList>
            <person name="de Vries R.P."/>
            <person name="Riley R."/>
            <person name="Wiebenga A."/>
            <person name="Aguilar-Osorio G."/>
            <person name="Amillis S."/>
            <person name="Uchima C.A."/>
            <person name="Anderluh G."/>
            <person name="Asadollahi M."/>
            <person name="Askin M."/>
            <person name="Barry K."/>
            <person name="Battaglia E."/>
            <person name="Bayram O."/>
            <person name="Benocci T."/>
            <person name="Braus-Stromeyer S.A."/>
            <person name="Caldana C."/>
            <person name="Canovas D."/>
            <person name="Cerqueira G.C."/>
            <person name="Chen F."/>
            <person name="Chen W."/>
            <person name="Choi C."/>
            <person name="Clum A."/>
            <person name="Dos Santos R.A."/>
            <person name="Damasio A.R."/>
            <person name="Diallinas G."/>
            <person name="Emri T."/>
            <person name="Fekete E."/>
            <person name="Flipphi M."/>
            <person name="Freyberg S."/>
            <person name="Gallo A."/>
            <person name="Gournas C."/>
            <person name="Habgood R."/>
            <person name="Hainaut M."/>
            <person name="Harispe M.L."/>
            <person name="Henrissat B."/>
            <person name="Hilden K.S."/>
            <person name="Hope R."/>
            <person name="Hossain A."/>
            <person name="Karabika E."/>
            <person name="Karaffa L."/>
            <person name="Karanyi Z."/>
            <person name="Krasevec N."/>
            <person name="Kuo A."/>
            <person name="Kusch H."/>
            <person name="LaButti K."/>
            <person name="Lagendijk E.L."/>
            <person name="Lapidus A."/>
            <person name="Levasseur A."/>
            <person name="Lindquist E."/>
            <person name="Lipzen A."/>
            <person name="Logrieco A.F."/>
            <person name="MacCabe A."/>
            <person name="Maekelae M.R."/>
            <person name="Malavazi I."/>
            <person name="Melin P."/>
            <person name="Meyer V."/>
            <person name="Mielnichuk N."/>
            <person name="Miskei M."/>
            <person name="Molnar A.P."/>
            <person name="Mule G."/>
            <person name="Ngan C.Y."/>
            <person name="Orejas M."/>
            <person name="Orosz E."/>
            <person name="Ouedraogo J.P."/>
            <person name="Overkamp K.M."/>
            <person name="Park H.-S."/>
            <person name="Perrone G."/>
            <person name="Piumi F."/>
            <person name="Punt P.J."/>
            <person name="Ram A.F."/>
            <person name="Ramon A."/>
            <person name="Rauscher S."/>
            <person name="Record E."/>
            <person name="Riano-Pachon D.M."/>
            <person name="Robert V."/>
            <person name="Roehrig J."/>
            <person name="Ruller R."/>
            <person name="Salamov A."/>
            <person name="Salih N.S."/>
            <person name="Samson R.A."/>
            <person name="Sandor E."/>
            <person name="Sanguinetti M."/>
            <person name="Schuetze T."/>
            <person name="Sepcic K."/>
            <person name="Shelest E."/>
            <person name="Sherlock G."/>
            <person name="Sophianopoulou V."/>
            <person name="Squina F.M."/>
            <person name="Sun H."/>
            <person name="Susca A."/>
            <person name="Todd R.B."/>
            <person name="Tsang A."/>
            <person name="Unkles S.E."/>
            <person name="van de Wiele N."/>
            <person name="van Rossen-Uffink D."/>
            <person name="Oliveira J.V."/>
            <person name="Vesth T.C."/>
            <person name="Visser J."/>
            <person name="Yu J.-H."/>
            <person name="Zhou M."/>
            <person name="Andersen M.R."/>
            <person name="Archer D.B."/>
            <person name="Baker S.E."/>
            <person name="Benoit I."/>
            <person name="Brakhage A.A."/>
            <person name="Braus G.H."/>
            <person name="Fischer R."/>
            <person name="Frisvad J.C."/>
            <person name="Goldman G.H."/>
            <person name="Houbraken J."/>
            <person name="Oakley B."/>
            <person name="Pocsi I."/>
            <person name="Scazzocchio C."/>
            <person name="Seiboth B."/>
            <person name="vanKuyk P.A."/>
            <person name="Wortman J."/>
            <person name="Dyer P.S."/>
            <person name="Grigoriev I.V."/>
        </authorList>
    </citation>
    <scope>NUCLEOTIDE SEQUENCE [LARGE SCALE GENOMIC DNA]</scope>
    <source>
        <strain evidence="3">CBS 593.65</strain>
    </source>
</reference>
<keyword evidence="3" id="KW-1185">Reference proteome</keyword>
<evidence type="ECO:0000313" key="2">
    <source>
        <dbReference type="EMBL" id="OJJ54951.1"/>
    </source>
</evidence>
<dbReference type="Proteomes" id="UP000184356">
    <property type="component" value="Unassembled WGS sequence"/>
</dbReference>
<dbReference type="EMBL" id="KV878593">
    <property type="protein sequence ID" value="OJJ54951.1"/>
    <property type="molecule type" value="Genomic_DNA"/>
</dbReference>
<dbReference type="VEuPathDB" id="FungiDB:ASPSYDRAFT_436601"/>